<dbReference type="Pfam" id="PF01177">
    <property type="entry name" value="Asp_Glu_race"/>
    <property type="match status" value="1"/>
</dbReference>
<dbReference type="PANTHER" id="PTHR28047">
    <property type="entry name" value="PROTEIN DCG1"/>
    <property type="match status" value="1"/>
</dbReference>
<dbReference type="Proteomes" id="UP000324022">
    <property type="component" value="Unassembled WGS sequence"/>
</dbReference>
<dbReference type="AlphaFoldDB" id="A0A5C3E881"/>
<sequence length="265" mass="27147">MAPVASTTAIVSNMATSSSPVSSMSSTTVDIYVVNPNSSSIITDALSASLSPQTPPGCTSHFITGPPSSPESIQDVPGSIISAAETYRSLLASSPSSDLTLHPASAFLVACFSDHPLVGILRQKCPNKPSIHLLEAAIIHALTCGTRFGVLTTGKSVVPDVEAGVRKVMGGNSDRYVGTHATGLGVVELQSGNRDKVEGLMKKGAQELVGKGADVIILGCAGMTGMEGLVRRACAEVGEQEVAVIDGAKAGMQILAGLARVNYRS</sequence>
<name>A0A5C3E881_9BASI</name>
<gene>
    <name evidence="2" type="ORF">UTRI_10357_B</name>
</gene>
<accession>A0A5C3E881</accession>
<dbReference type="InterPro" id="IPR015942">
    <property type="entry name" value="Asp/Glu/hydantoin_racemase"/>
</dbReference>
<evidence type="ECO:0000313" key="2">
    <source>
        <dbReference type="EMBL" id="SPO26894.1"/>
    </source>
</evidence>
<dbReference type="InterPro" id="IPR052186">
    <property type="entry name" value="Hydantoin_racemase-like"/>
</dbReference>
<comment type="similarity">
    <text evidence="1">Belongs to the HyuE racemase family.</text>
</comment>
<dbReference type="EMBL" id="OOIN01000016">
    <property type="protein sequence ID" value="SPO26894.1"/>
    <property type="molecule type" value="Genomic_DNA"/>
</dbReference>
<proteinExistence type="inferred from homology"/>
<reference evidence="2 3" key="1">
    <citation type="submission" date="2018-03" db="EMBL/GenBank/DDBJ databases">
        <authorList>
            <person name="Guldener U."/>
        </authorList>
    </citation>
    <scope>NUCLEOTIDE SEQUENCE [LARGE SCALE GENOMIC DNA]</scope>
    <source>
        <strain evidence="2 3">NBRC100155</strain>
    </source>
</reference>
<evidence type="ECO:0000256" key="1">
    <source>
        <dbReference type="ARBA" id="ARBA00038414"/>
    </source>
</evidence>
<dbReference type="OrthoDB" id="412018at2759"/>
<dbReference type="GO" id="GO:0047661">
    <property type="term" value="F:amino-acid racemase activity"/>
    <property type="evidence" value="ECO:0007669"/>
    <property type="project" value="InterPro"/>
</dbReference>
<dbReference type="PANTHER" id="PTHR28047:SF5">
    <property type="entry name" value="PROTEIN DCG1"/>
    <property type="match status" value="1"/>
</dbReference>
<keyword evidence="3" id="KW-1185">Reference proteome</keyword>
<dbReference type="InterPro" id="IPR053714">
    <property type="entry name" value="Iso_Racemase_Enz_sf"/>
</dbReference>
<evidence type="ECO:0000313" key="3">
    <source>
        <dbReference type="Proteomes" id="UP000324022"/>
    </source>
</evidence>
<protein>
    <submittedName>
        <fullName evidence="2">Related to DCG1 - involved in nitrogen-catabolite metabolism</fullName>
    </submittedName>
</protein>
<dbReference type="Gene3D" id="3.40.50.12500">
    <property type="match status" value="1"/>
</dbReference>
<organism evidence="2 3">
    <name type="scientific">Ustilago trichophora</name>
    <dbReference type="NCBI Taxonomy" id="86804"/>
    <lineage>
        <taxon>Eukaryota</taxon>
        <taxon>Fungi</taxon>
        <taxon>Dikarya</taxon>
        <taxon>Basidiomycota</taxon>
        <taxon>Ustilaginomycotina</taxon>
        <taxon>Ustilaginomycetes</taxon>
        <taxon>Ustilaginales</taxon>
        <taxon>Ustilaginaceae</taxon>
        <taxon>Ustilago</taxon>
    </lineage>
</organism>